<proteinExistence type="predicted"/>
<feature type="transmembrane region" description="Helical" evidence="1">
    <location>
        <begin position="108"/>
        <end position="130"/>
    </location>
</feature>
<evidence type="ECO:0000313" key="3">
    <source>
        <dbReference type="Proteomes" id="UP000549394"/>
    </source>
</evidence>
<evidence type="ECO:0000313" key="2">
    <source>
        <dbReference type="EMBL" id="CAD5124515.1"/>
    </source>
</evidence>
<gene>
    <name evidence="2" type="ORF">DGYR_LOCUS12050</name>
</gene>
<keyword evidence="1" id="KW-0812">Transmembrane</keyword>
<reference evidence="2 3" key="1">
    <citation type="submission" date="2020-08" db="EMBL/GenBank/DDBJ databases">
        <authorList>
            <person name="Hejnol A."/>
        </authorList>
    </citation>
    <scope>NUCLEOTIDE SEQUENCE [LARGE SCALE GENOMIC DNA]</scope>
</reference>
<comment type="caution">
    <text evidence="2">The sequence shown here is derived from an EMBL/GenBank/DDBJ whole genome shotgun (WGS) entry which is preliminary data.</text>
</comment>
<evidence type="ECO:0000256" key="1">
    <source>
        <dbReference type="SAM" id="Phobius"/>
    </source>
</evidence>
<sequence>MSLALSQRCDNISQCRETNRTVFNENDIALNNSEQISGVETSLTVDICILQIPLSRFGEKLSLFKRASLQIVVENTKVREIIEENFGKKYIVIKEETTSSSGLKGWQIALIVIGSVLGVGLIAGFIIIMIKKKNRDQKAFTVQRNKLIIVPAQRTTSVQDIVTSPQEAEENRYENVMKD</sequence>
<dbReference type="AlphaFoldDB" id="A0A7I8W8Q9"/>
<keyword evidence="3" id="KW-1185">Reference proteome</keyword>
<protein>
    <submittedName>
        <fullName evidence="2">DgyrCDS12794</fullName>
    </submittedName>
</protein>
<keyword evidence="1" id="KW-0472">Membrane</keyword>
<accession>A0A7I8W8Q9</accession>
<keyword evidence="1" id="KW-1133">Transmembrane helix</keyword>
<dbReference type="EMBL" id="CAJFCJ010000021">
    <property type="protein sequence ID" value="CAD5124515.1"/>
    <property type="molecule type" value="Genomic_DNA"/>
</dbReference>
<organism evidence="2 3">
    <name type="scientific">Dimorphilus gyrociliatus</name>
    <dbReference type="NCBI Taxonomy" id="2664684"/>
    <lineage>
        <taxon>Eukaryota</taxon>
        <taxon>Metazoa</taxon>
        <taxon>Spiralia</taxon>
        <taxon>Lophotrochozoa</taxon>
        <taxon>Annelida</taxon>
        <taxon>Polychaeta</taxon>
        <taxon>Polychaeta incertae sedis</taxon>
        <taxon>Dinophilidae</taxon>
        <taxon>Dimorphilus</taxon>
    </lineage>
</organism>
<dbReference type="Proteomes" id="UP000549394">
    <property type="component" value="Unassembled WGS sequence"/>
</dbReference>
<name>A0A7I8W8Q9_9ANNE</name>